<dbReference type="STRING" id="1214101.BN159_6619"/>
<gene>
    <name evidence="1" type="ORF">BN159_6619</name>
</gene>
<dbReference type="KEGG" id="sdv:BN159_6619"/>
<proteinExistence type="predicted"/>
<protein>
    <submittedName>
        <fullName evidence="1">Putative secreted protein</fullName>
    </submittedName>
</protein>
<dbReference type="AlphaFoldDB" id="K4RBV1"/>
<keyword evidence="2" id="KW-1185">Reference proteome</keyword>
<evidence type="ECO:0000313" key="1">
    <source>
        <dbReference type="EMBL" id="CCK30998.1"/>
    </source>
</evidence>
<reference evidence="1 2" key="1">
    <citation type="journal article" date="2012" name="J. Bacteriol.">
        <title>Genome sequence of the bacterium Streptomyces davawensis JCM 4913 and heterologous production of the unique antibiotic roseoflavin.</title>
        <authorList>
            <person name="Jankowitsch F."/>
            <person name="Schwarz J."/>
            <person name="Ruckert C."/>
            <person name="Gust B."/>
            <person name="Szczepanowski R."/>
            <person name="Blom J."/>
            <person name="Pelzer S."/>
            <person name="Kalinowski J."/>
            <person name="Mack M."/>
        </authorList>
    </citation>
    <scope>NUCLEOTIDE SEQUENCE [LARGE SCALE GENOMIC DNA]</scope>
    <source>
        <strain evidence="2">DSM 101723 / JCM 4913 / KCC S-0913 / 768</strain>
    </source>
</reference>
<name>K4RBV1_STRDJ</name>
<dbReference type="EMBL" id="HE971709">
    <property type="protein sequence ID" value="CCK30998.1"/>
    <property type="molecule type" value="Genomic_DNA"/>
</dbReference>
<evidence type="ECO:0000313" key="2">
    <source>
        <dbReference type="Proteomes" id="UP000008043"/>
    </source>
</evidence>
<accession>K4RBV1</accession>
<sequence>MTQLHSKRLPWAGGTMAAVVVPIAALGGPQEHMGPSHPTH</sequence>
<dbReference type="Proteomes" id="UP000008043">
    <property type="component" value="Chromosome"/>
</dbReference>
<dbReference type="HOGENOM" id="CLU_3296942_0_0_11"/>
<organism evidence="1 2">
    <name type="scientific">Streptomyces davaonensis (strain DSM 101723 / JCM 4913 / KCC S-0913 / 768)</name>
    <dbReference type="NCBI Taxonomy" id="1214101"/>
    <lineage>
        <taxon>Bacteria</taxon>
        <taxon>Bacillati</taxon>
        <taxon>Actinomycetota</taxon>
        <taxon>Actinomycetes</taxon>
        <taxon>Kitasatosporales</taxon>
        <taxon>Streptomycetaceae</taxon>
        <taxon>Streptomyces</taxon>
    </lineage>
</organism>